<dbReference type="Proteomes" id="UP000602198">
    <property type="component" value="Unassembled WGS sequence"/>
</dbReference>
<keyword evidence="3 6" id="KW-0378">Hydrolase</keyword>
<dbReference type="PANTHER" id="PTHR43248">
    <property type="entry name" value="2-SUCCINYL-6-HYDROXY-2,4-CYCLOHEXADIENE-1-CARBOXYLATE SYNTHASE"/>
    <property type="match status" value="1"/>
</dbReference>
<accession>A0ABS1LZN3</accession>
<keyword evidence="2" id="KW-0732">Signal</keyword>
<evidence type="ECO:0000259" key="5">
    <source>
        <dbReference type="Pfam" id="PF08386"/>
    </source>
</evidence>
<dbReference type="Pfam" id="PF00561">
    <property type="entry name" value="Abhydrolase_1"/>
    <property type="match status" value="1"/>
</dbReference>
<evidence type="ECO:0000256" key="3">
    <source>
        <dbReference type="ARBA" id="ARBA00022801"/>
    </source>
</evidence>
<evidence type="ECO:0000313" key="6">
    <source>
        <dbReference type="EMBL" id="MBL1073405.1"/>
    </source>
</evidence>
<dbReference type="PANTHER" id="PTHR43248:SF29">
    <property type="entry name" value="TRIPEPTIDYL AMINOPEPTIDASE"/>
    <property type="match status" value="1"/>
</dbReference>
<feature type="domain" description="AB hydrolase-1" evidence="4">
    <location>
        <begin position="106"/>
        <end position="257"/>
    </location>
</feature>
<name>A0ABS1LZN3_9NOCA</name>
<dbReference type="InterPro" id="IPR000073">
    <property type="entry name" value="AB_hydrolase_1"/>
</dbReference>
<reference evidence="6 7" key="1">
    <citation type="submission" date="2021-01" db="EMBL/GenBank/DDBJ databases">
        <title>WGS of actinomycetes isolated from Thailand.</title>
        <authorList>
            <person name="Thawai C."/>
        </authorList>
    </citation>
    <scope>NUCLEOTIDE SEQUENCE [LARGE SCALE GENOMIC DNA]</scope>
    <source>
        <strain evidence="6 7">LPG 2</strain>
    </source>
</reference>
<evidence type="ECO:0000313" key="7">
    <source>
        <dbReference type="Proteomes" id="UP000602198"/>
    </source>
</evidence>
<dbReference type="EMBL" id="JAERRJ010000001">
    <property type="protein sequence ID" value="MBL1073405.1"/>
    <property type="molecule type" value="Genomic_DNA"/>
</dbReference>
<evidence type="ECO:0000259" key="4">
    <source>
        <dbReference type="Pfam" id="PF00561"/>
    </source>
</evidence>
<feature type="domain" description="Peptidase S33 tripeptidyl aminopeptidase-like C-terminal" evidence="5">
    <location>
        <begin position="408"/>
        <end position="507"/>
    </location>
</feature>
<dbReference type="InterPro" id="IPR051601">
    <property type="entry name" value="Serine_prot/Carboxylest_S33"/>
</dbReference>
<organism evidence="6 7">
    <name type="scientific">Nocardia acididurans</name>
    <dbReference type="NCBI Taxonomy" id="2802282"/>
    <lineage>
        <taxon>Bacteria</taxon>
        <taxon>Bacillati</taxon>
        <taxon>Actinomycetota</taxon>
        <taxon>Actinomycetes</taxon>
        <taxon>Mycobacteriales</taxon>
        <taxon>Nocardiaceae</taxon>
        <taxon>Nocardia</taxon>
    </lineage>
</organism>
<keyword evidence="7" id="KW-1185">Reference proteome</keyword>
<protein>
    <submittedName>
        <fullName evidence="6">Alpha/beta fold hydrolase</fullName>
    </submittedName>
</protein>
<sequence length="510" mass="54949">MRGLPVRAGKALAATVIAAGSIAGLLALTPLPIADADRSAAPDLSRFTSQQLTWKACDVEEIDKAGAQCADVTVPLDYSDPGGRTMTVAISRYPSPDPGKRHGIMLSNPGGPGGAGLDFPLTFGAAMTPDVRAQYDLIGMDPRGIGRSAPINCEWPEGFGLQSAGVDAASYAESVTRQADLALRCANTEGDRLRHISTRNTARDMDLIRAVLGEQRISFFGTSYGTYLGSVYTQMFPERSDRIVLDSAVDPARYGAVQMVQDMGPANEAVFGSWADWTAARDSEYHFGTTRDQVRDSILGLVRRAAEQPIVIEGLAVDDHWVPMIMFTGIDDPRNYGPVAANMRTLADAAEGKAVQPDPQLVKDLKFILRSEPADNSGQFAVMCGDRAVERDPTWYWRNIEAARAAQPVFGAFANNITPCAFWAPPLEDATVVDNSVPTLIVQSTGDTRTTYANAEGMHRALSASRLVTLENVAIHYIFGRYPNTCTYAAVNDYLRTGVLPAADMTCQAD</sequence>
<dbReference type="GO" id="GO:0016787">
    <property type="term" value="F:hydrolase activity"/>
    <property type="evidence" value="ECO:0007669"/>
    <property type="project" value="UniProtKB-KW"/>
</dbReference>
<evidence type="ECO:0000256" key="1">
    <source>
        <dbReference type="ARBA" id="ARBA00010088"/>
    </source>
</evidence>
<comment type="caution">
    <text evidence="6">The sequence shown here is derived from an EMBL/GenBank/DDBJ whole genome shotgun (WGS) entry which is preliminary data.</text>
</comment>
<comment type="similarity">
    <text evidence="1">Belongs to the peptidase S33 family.</text>
</comment>
<dbReference type="InterPro" id="IPR029058">
    <property type="entry name" value="AB_hydrolase_fold"/>
</dbReference>
<gene>
    <name evidence="6" type="ORF">JK358_03240</name>
</gene>
<dbReference type="InterPro" id="IPR013595">
    <property type="entry name" value="Pept_S33_TAP-like_C"/>
</dbReference>
<dbReference type="SUPFAM" id="SSF53474">
    <property type="entry name" value="alpha/beta-Hydrolases"/>
    <property type="match status" value="1"/>
</dbReference>
<proteinExistence type="inferred from homology"/>
<dbReference type="Gene3D" id="3.40.50.1820">
    <property type="entry name" value="alpha/beta hydrolase"/>
    <property type="match status" value="1"/>
</dbReference>
<dbReference type="Pfam" id="PF08386">
    <property type="entry name" value="Abhydrolase_4"/>
    <property type="match status" value="1"/>
</dbReference>
<evidence type="ECO:0000256" key="2">
    <source>
        <dbReference type="ARBA" id="ARBA00022729"/>
    </source>
</evidence>